<evidence type="ECO:0000259" key="2">
    <source>
        <dbReference type="Pfam" id="PF20237"/>
    </source>
</evidence>
<dbReference type="EMBL" id="KI912112">
    <property type="protein sequence ID" value="ETS81128.1"/>
    <property type="molecule type" value="Genomic_DNA"/>
</dbReference>
<dbReference type="PANTHER" id="PTHR34502">
    <property type="entry name" value="DUF6594 DOMAIN-CONTAINING PROTEIN-RELATED"/>
    <property type="match status" value="1"/>
</dbReference>
<dbReference type="eggNOG" id="ENOG502SNT3">
    <property type="taxonomic scope" value="Eukaryota"/>
</dbReference>
<name>W3X4S6_PESFW</name>
<dbReference type="KEGG" id="pfy:PFICI_06130"/>
<dbReference type="Pfam" id="PF20237">
    <property type="entry name" value="DUF6594"/>
    <property type="match status" value="1"/>
</dbReference>
<keyword evidence="1" id="KW-0472">Membrane</keyword>
<accession>W3X4S6</accession>
<gene>
    <name evidence="3" type="ORF">PFICI_06130</name>
</gene>
<feature type="transmembrane region" description="Helical" evidence="1">
    <location>
        <begin position="214"/>
        <end position="233"/>
    </location>
</feature>
<dbReference type="HOGENOM" id="CLU_051118_3_2_1"/>
<dbReference type="InParanoid" id="W3X4S6"/>
<proteinExistence type="predicted"/>
<keyword evidence="1" id="KW-1133">Transmembrane helix</keyword>
<dbReference type="RefSeq" id="XP_007832902.1">
    <property type="nucleotide sequence ID" value="XM_007834711.1"/>
</dbReference>
<dbReference type="OrthoDB" id="5341582at2759"/>
<feature type="transmembrane region" description="Helical" evidence="1">
    <location>
        <begin position="239"/>
        <end position="257"/>
    </location>
</feature>
<keyword evidence="4" id="KW-1185">Reference proteome</keyword>
<evidence type="ECO:0000313" key="4">
    <source>
        <dbReference type="Proteomes" id="UP000030651"/>
    </source>
</evidence>
<protein>
    <recommendedName>
        <fullName evidence="2">DUF6594 domain-containing protein</fullName>
    </recommendedName>
</protein>
<dbReference type="GeneID" id="19271143"/>
<keyword evidence="1" id="KW-0812">Transmembrane</keyword>
<sequence length="290" mass="32969">MQQNRYCLPQWNRSQPSGATRAPVKKIEDYRAGYPRFTALLSAHQPYLICRPFTQLRARLLLLKQDRLAVLEQTLEQIDQDEVSPLFLGKSRCDRNTDRIALLAEIDSCLADYDRFVERTNRTLSFSPAEPRDVESLQNWLNGTGCVAREERAYLSQRELISVAPTRDNARVQFEAWIEDKLIRFYRGFRKSHLHDISNDPNVYIYSGPVVQRAARALLLSLMALLLLLPVVICNATNIISARIIVMMVSTICYLVAISELTQPKTMELILAGATYATVLTVFVSGTSEL</sequence>
<feature type="transmembrane region" description="Helical" evidence="1">
    <location>
        <begin position="269"/>
        <end position="288"/>
    </location>
</feature>
<dbReference type="Proteomes" id="UP000030651">
    <property type="component" value="Unassembled WGS sequence"/>
</dbReference>
<evidence type="ECO:0000256" key="1">
    <source>
        <dbReference type="SAM" id="Phobius"/>
    </source>
</evidence>
<feature type="domain" description="DUF6594" evidence="2">
    <location>
        <begin position="34"/>
        <end position="280"/>
    </location>
</feature>
<organism evidence="3 4">
    <name type="scientific">Pestalotiopsis fici (strain W106-1 / CGMCC3.15140)</name>
    <dbReference type="NCBI Taxonomy" id="1229662"/>
    <lineage>
        <taxon>Eukaryota</taxon>
        <taxon>Fungi</taxon>
        <taxon>Dikarya</taxon>
        <taxon>Ascomycota</taxon>
        <taxon>Pezizomycotina</taxon>
        <taxon>Sordariomycetes</taxon>
        <taxon>Xylariomycetidae</taxon>
        <taxon>Amphisphaeriales</taxon>
        <taxon>Sporocadaceae</taxon>
        <taxon>Pestalotiopsis</taxon>
    </lineage>
</organism>
<reference evidence="4" key="1">
    <citation type="journal article" date="2015" name="BMC Genomics">
        <title>Genomic and transcriptomic analysis of the endophytic fungus Pestalotiopsis fici reveals its lifestyle and high potential for synthesis of natural products.</title>
        <authorList>
            <person name="Wang X."/>
            <person name="Zhang X."/>
            <person name="Liu L."/>
            <person name="Xiang M."/>
            <person name="Wang W."/>
            <person name="Sun X."/>
            <person name="Che Y."/>
            <person name="Guo L."/>
            <person name="Liu G."/>
            <person name="Guo L."/>
            <person name="Wang C."/>
            <person name="Yin W.B."/>
            <person name="Stadler M."/>
            <person name="Zhang X."/>
            <person name="Liu X."/>
        </authorList>
    </citation>
    <scope>NUCLEOTIDE SEQUENCE [LARGE SCALE GENOMIC DNA]</scope>
    <source>
        <strain evidence="4">W106-1 / CGMCC3.15140</strain>
    </source>
</reference>
<dbReference type="AlphaFoldDB" id="W3X4S6"/>
<dbReference type="InterPro" id="IPR046529">
    <property type="entry name" value="DUF6594"/>
</dbReference>
<evidence type="ECO:0000313" key="3">
    <source>
        <dbReference type="EMBL" id="ETS81128.1"/>
    </source>
</evidence>
<dbReference type="PANTHER" id="PTHR34502:SF3">
    <property type="entry name" value="DUF6594 DOMAIN-CONTAINING PROTEIN"/>
    <property type="match status" value="1"/>
</dbReference>
<dbReference type="OMA" id="LVELWIK"/>